<reference evidence="8 9" key="1">
    <citation type="submission" date="2020-07" db="EMBL/GenBank/DDBJ databases">
        <title>Vallitalea guaymasensis genome.</title>
        <authorList>
            <person name="Postec A."/>
        </authorList>
    </citation>
    <scope>NUCLEOTIDE SEQUENCE [LARGE SCALE GENOMIC DNA]</scope>
    <source>
        <strain evidence="8 9">Ra1766G1</strain>
    </source>
</reference>
<feature type="domain" description="VTT" evidence="7">
    <location>
        <begin position="70"/>
        <end position="187"/>
    </location>
</feature>
<keyword evidence="9" id="KW-1185">Reference proteome</keyword>
<dbReference type="GO" id="GO:0005886">
    <property type="term" value="C:plasma membrane"/>
    <property type="evidence" value="ECO:0007669"/>
    <property type="project" value="UniProtKB-SubCell"/>
</dbReference>
<feature type="transmembrane region" description="Helical" evidence="6">
    <location>
        <begin position="7"/>
        <end position="29"/>
    </location>
</feature>
<accession>A0A8J8ME78</accession>
<keyword evidence="4 6" id="KW-1133">Transmembrane helix</keyword>
<evidence type="ECO:0000256" key="5">
    <source>
        <dbReference type="ARBA" id="ARBA00023136"/>
    </source>
</evidence>
<keyword evidence="3 6" id="KW-0812">Transmembrane</keyword>
<evidence type="ECO:0000256" key="3">
    <source>
        <dbReference type="ARBA" id="ARBA00022692"/>
    </source>
</evidence>
<evidence type="ECO:0000256" key="6">
    <source>
        <dbReference type="RuleBase" id="RU366058"/>
    </source>
</evidence>
<dbReference type="InterPro" id="IPR015414">
    <property type="entry name" value="TMEM64"/>
</dbReference>
<protein>
    <recommendedName>
        <fullName evidence="6">TVP38/TMEM64 family membrane protein</fullName>
    </recommendedName>
</protein>
<dbReference type="AlphaFoldDB" id="A0A8J8ME78"/>
<dbReference type="InterPro" id="IPR032816">
    <property type="entry name" value="VTT_dom"/>
</dbReference>
<comment type="similarity">
    <text evidence="6">Belongs to the TVP38/TMEM64 family.</text>
</comment>
<feature type="transmembrane region" description="Helical" evidence="6">
    <location>
        <begin position="196"/>
        <end position="215"/>
    </location>
</feature>
<keyword evidence="2 6" id="KW-1003">Cell membrane</keyword>
<evidence type="ECO:0000313" key="8">
    <source>
        <dbReference type="EMBL" id="QUH31065.1"/>
    </source>
</evidence>
<evidence type="ECO:0000313" key="9">
    <source>
        <dbReference type="Proteomes" id="UP000677305"/>
    </source>
</evidence>
<feature type="transmembrane region" description="Helical" evidence="6">
    <location>
        <begin position="167"/>
        <end position="190"/>
    </location>
</feature>
<proteinExistence type="inferred from homology"/>
<evidence type="ECO:0000256" key="1">
    <source>
        <dbReference type="ARBA" id="ARBA00004651"/>
    </source>
</evidence>
<dbReference type="EMBL" id="CP058561">
    <property type="protein sequence ID" value="QUH31065.1"/>
    <property type="molecule type" value="Genomic_DNA"/>
</dbReference>
<dbReference type="RefSeq" id="WP_212691143.1">
    <property type="nucleotide sequence ID" value="NZ_CP058561.1"/>
</dbReference>
<dbReference type="PANTHER" id="PTHR12677:SF59">
    <property type="entry name" value="GOLGI APPARATUS MEMBRANE PROTEIN TVP38-RELATED"/>
    <property type="match status" value="1"/>
</dbReference>
<comment type="subcellular location">
    <subcellularLocation>
        <location evidence="1 6">Cell membrane</location>
        <topology evidence="1 6">Multi-pass membrane protein</topology>
    </subcellularLocation>
</comment>
<feature type="transmembrane region" description="Helical" evidence="6">
    <location>
        <begin position="137"/>
        <end position="160"/>
    </location>
</feature>
<evidence type="ECO:0000259" key="7">
    <source>
        <dbReference type="Pfam" id="PF09335"/>
    </source>
</evidence>
<dbReference type="Pfam" id="PF09335">
    <property type="entry name" value="VTT_dom"/>
    <property type="match status" value="1"/>
</dbReference>
<feature type="transmembrane region" description="Helical" evidence="6">
    <location>
        <begin position="85"/>
        <end position="105"/>
    </location>
</feature>
<gene>
    <name evidence="8" type="ORF">HYG85_19935</name>
</gene>
<keyword evidence="5 6" id="KW-0472">Membrane</keyword>
<organism evidence="8 9">
    <name type="scientific">Vallitalea guaymasensis</name>
    <dbReference type="NCBI Taxonomy" id="1185412"/>
    <lineage>
        <taxon>Bacteria</taxon>
        <taxon>Bacillati</taxon>
        <taxon>Bacillota</taxon>
        <taxon>Clostridia</taxon>
        <taxon>Lachnospirales</taxon>
        <taxon>Vallitaleaceae</taxon>
        <taxon>Vallitalea</taxon>
    </lineage>
</organism>
<evidence type="ECO:0000256" key="2">
    <source>
        <dbReference type="ARBA" id="ARBA00022475"/>
    </source>
</evidence>
<sequence>MKRDRRINALLLFLKLFSVFNVVVIAIIISHYWGKITPEDIFNYVPDNYFLAAITIIGLFLIKSLSVVLPLMALYISSGMIFSPLWGIIVNLIGLFVSLTIPYLLGRFCGKGLLDRLLVKYKNIEKLRTIKSKNEWFLSYILRMIGILPGDIVSMSLGAMNINYNKYIVGSIVGLFPRMVAATCLGSTITDPTSPVFILSCLITVVLTVGSMFLHQRYMKKEDERNNVEVMTR</sequence>
<feature type="transmembrane region" description="Helical" evidence="6">
    <location>
        <begin position="49"/>
        <end position="73"/>
    </location>
</feature>
<dbReference type="Proteomes" id="UP000677305">
    <property type="component" value="Chromosome"/>
</dbReference>
<evidence type="ECO:0000256" key="4">
    <source>
        <dbReference type="ARBA" id="ARBA00022989"/>
    </source>
</evidence>
<dbReference type="KEGG" id="vgu:HYG85_19935"/>
<dbReference type="PANTHER" id="PTHR12677">
    <property type="entry name" value="GOLGI APPARATUS MEMBRANE PROTEIN TVP38-RELATED"/>
    <property type="match status" value="1"/>
</dbReference>
<name>A0A8J8ME78_9FIRM</name>